<sequence length="368" mass="39867">MAWSPHTPSSQGNLFCIDVGLALLGDELEPNRNVRLCIEEGRIVSIEKGRGTPLVAIPAFVNAHLHVLDYGFAGLAGVAKDMDSLLRWPDGLKARAIQAAPCRSFWGLSRLAKRLSRMGYGVVAVFVEGPGGACRLVREVFAEHGVLALTYGRAYELDMLVGCDGLGAPVLTTRKWVRVALEARSRGFRVAAHISETPEQALLEDYNTALTVGLEHAVHLLYAPPQAHHALAEAGILPVYSPASNVIHWGVEPQPYAPFFALGGDNAGWVAQNPWELARWAMLALRKKGLSIREASKTALKALTVWPLSRLLGVKGINEGEYAFITLLYAPEIVKAIDAYTALLSIGDIDTVVAVLTHLESKSKAQQE</sequence>
<name>G0EDU2_PYRF1</name>
<evidence type="ECO:0008006" key="3">
    <source>
        <dbReference type="Google" id="ProtNLM"/>
    </source>
</evidence>
<keyword evidence="2" id="KW-1185">Reference proteome</keyword>
<proteinExistence type="predicted"/>
<dbReference type="OrthoDB" id="42910at2157"/>
<dbReference type="SUPFAM" id="SSF51556">
    <property type="entry name" value="Metallo-dependent hydrolases"/>
    <property type="match status" value="1"/>
</dbReference>
<dbReference type="EMBL" id="CP002838">
    <property type="protein sequence ID" value="AEM38711.1"/>
    <property type="molecule type" value="Genomic_DNA"/>
</dbReference>
<dbReference type="KEGG" id="pfm:Pyrfu_0842"/>
<dbReference type="STRING" id="694429.Pyrfu_0842"/>
<evidence type="ECO:0000313" key="2">
    <source>
        <dbReference type="Proteomes" id="UP000001037"/>
    </source>
</evidence>
<evidence type="ECO:0000313" key="1">
    <source>
        <dbReference type="EMBL" id="AEM38711.1"/>
    </source>
</evidence>
<dbReference type="Proteomes" id="UP000001037">
    <property type="component" value="Chromosome"/>
</dbReference>
<reference evidence="1 2" key="1">
    <citation type="journal article" date="2011" name="Stand. Genomic Sci.">
        <title>Complete genome sequence of the hyperthermophilic chemolithoautotroph Pyrolobus fumarii type strain (1A).</title>
        <authorList>
            <person name="Anderson I."/>
            <person name="Goker M."/>
            <person name="Nolan M."/>
            <person name="Lucas S."/>
            <person name="Hammon N."/>
            <person name="Deshpande S."/>
            <person name="Cheng J.F."/>
            <person name="Tapia R."/>
            <person name="Han C."/>
            <person name="Goodwin L."/>
            <person name="Pitluck S."/>
            <person name="Huntemann M."/>
            <person name="Liolios K."/>
            <person name="Ivanova N."/>
            <person name="Pagani I."/>
            <person name="Mavromatis K."/>
            <person name="Ovchinikova G."/>
            <person name="Pati A."/>
            <person name="Chen A."/>
            <person name="Palaniappan K."/>
            <person name="Land M."/>
            <person name="Hauser L."/>
            <person name="Brambilla E.M."/>
            <person name="Huber H."/>
            <person name="Yasawong M."/>
            <person name="Rohde M."/>
            <person name="Spring S."/>
            <person name="Abt B."/>
            <person name="Sikorski J."/>
            <person name="Wirth R."/>
            <person name="Detter J.C."/>
            <person name="Woyke T."/>
            <person name="Bristow J."/>
            <person name="Eisen J.A."/>
            <person name="Markowitz V."/>
            <person name="Hugenholtz P."/>
            <person name="Kyrpides N.C."/>
            <person name="Klenk H.P."/>
            <person name="Lapidus A."/>
        </authorList>
    </citation>
    <scope>NUCLEOTIDE SEQUENCE [LARGE SCALE GENOMIC DNA]</scope>
    <source>
        <strain evidence="2">DSM 11204 / 1A</strain>
    </source>
</reference>
<dbReference type="AlphaFoldDB" id="G0EDU2"/>
<dbReference type="GeneID" id="11139314"/>
<dbReference type="RefSeq" id="WP_014026388.1">
    <property type="nucleotide sequence ID" value="NC_015931.1"/>
</dbReference>
<dbReference type="HOGENOM" id="CLU_716903_0_0_2"/>
<protein>
    <recommendedName>
        <fullName evidence="3">Amidohydrolase</fullName>
    </recommendedName>
</protein>
<gene>
    <name evidence="1" type="ordered locus">Pyrfu_0842</name>
</gene>
<dbReference type="InParanoid" id="G0EDU2"/>
<dbReference type="eggNOG" id="arCOG00692">
    <property type="taxonomic scope" value="Archaea"/>
</dbReference>
<organism evidence="1 2">
    <name type="scientific">Pyrolobus fumarii (strain DSM 11204 / 1A)</name>
    <dbReference type="NCBI Taxonomy" id="694429"/>
    <lineage>
        <taxon>Archaea</taxon>
        <taxon>Thermoproteota</taxon>
        <taxon>Thermoprotei</taxon>
        <taxon>Desulfurococcales</taxon>
        <taxon>Pyrodictiaceae</taxon>
        <taxon>Pyrolobus</taxon>
    </lineage>
</organism>
<dbReference type="InterPro" id="IPR032466">
    <property type="entry name" value="Metal_Hydrolase"/>
</dbReference>
<dbReference type="Gene3D" id="3.20.20.140">
    <property type="entry name" value="Metal-dependent hydrolases"/>
    <property type="match status" value="1"/>
</dbReference>
<accession>G0EDU2</accession>